<sequence>MNTESNQVDKLSNQVNKLSVDKSPSIHISPAIPIHTSSNNVVASKLKNIMSIMPLPSPSRARPIPDTNREKEVYGECDMALSPVS</sequence>
<name>A0A3G5A4L4_9VIRU</name>
<accession>A0A3G5A4L4</accession>
<organism evidence="1">
    <name type="scientific">Homavirus sp</name>
    <dbReference type="NCBI Taxonomy" id="2487769"/>
    <lineage>
        <taxon>Viruses</taxon>
        <taxon>Varidnaviria</taxon>
        <taxon>Bamfordvirae</taxon>
        <taxon>Nucleocytoviricota</taxon>
        <taxon>Megaviricetes</taxon>
        <taxon>Imitervirales</taxon>
        <taxon>Mimiviridae</taxon>
        <taxon>Klosneuvirinae</taxon>
    </lineage>
</organism>
<evidence type="ECO:0000313" key="1">
    <source>
        <dbReference type="EMBL" id="AYV82042.1"/>
    </source>
</evidence>
<reference evidence="1" key="1">
    <citation type="submission" date="2018-10" db="EMBL/GenBank/DDBJ databases">
        <title>Hidden diversity of soil giant viruses.</title>
        <authorList>
            <person name="Schulz F."/>
            <person name="Alteio L."/>
            <person name="Goudeau D."/>
            <person name="Ryan E.M."/>
            <person name="Malmstrom R.R."/>
            <person name="Blanchard J."/>
            <person name="Woyke T."/>
        </authorList>
    </citation>
    <scope>NUCLEOTIDE SEQUENCE</scope>
    <source>
        <strain evidence="1">HOV1</strain>
    </source>
</reference>
<protein>
    <submittedName>
        <fullName evidence="1">Uncharacterized protein</fullName>
    </submittedName>
</protein>
<dbReference type="EMBL" id="MK072335">
    <property type="protein sequence ID" value="AYV82042.1"/>
    <property type="molecule type" value="Genomic_DNA"/>
</dbReference>
<gene>
    <name evidence="1" type="ORF">Homavirus4_5</name>
</gene>
<proteinExistence type="predicted"/>